<evidence type="ECO:0000256" key="3">
    <source>
        <dbReference type="ARBA" id="ARBA00023163"/>
    </source>
</evidence>
<keyword evidence="2 6" id="KW-0238">DNA-binding</keyword>
<dbReference type="InterPro" id="IPR028082">
    <property type="entry name" value="Peripla_BP_I"/>
</dbReference>
<evidence type="ECO:0000259" key="5">
    <source>
        <dbReference type="PROSITE" id="PS50943"/>
    </source>
</evidence>
<dbReference type="InterPro" id="IPR000843">
    <property type="entry name" value="HTH_LacI"/>
</dbReference>
<evidence type="ECO:0000313" key="7">
    <source>
        <dbReference type="Proteomes" id="UP000295729"/>
    </source>
</evidence>
<dbReference type="PROSITE" id="PS50932">
    <property type="entry name" value="HTH_LACI_2"/>
    <property type="match status" value="1"/>
</dbReference>
<dbReference type="Pfam" id="PF13377">
    <property type="entry name" value="Peripla_BP_3"/>
    <property type="match status" value="1"/>
</dbReference>
<feature type="domain" description="HTH cro/C1-type" evidence="5">
    <location>
        <begin position="3"/>
        <end position="25"/>
    </location>
</feature>
<evidence type="ECO:0000256" key="2">
    <source>
        <dbReference type="ARBA" id="ARBA00023125"/>
    </source>
</evidence>
<dbReference type="Pfam" id="PF00356">
    <property type="entry name" value="LacI"/>
    <property type="match status" value="1"/>
</dbReference>
<dbReference type="InterPro" id="IPR010982">
    <property type="entry name" value="Lambda_DNA-bd_dom_sf"/>
</dbReference>
<dbReference type="GO" id="GO:0003700">
    <property type="term" value="F:DNA-binding transcription factor activity"/>
    <property type="evidence" value="ECO:0007669"/>
    <property type="project" value="TreeGrafter"/>
</dbReference>
<evidence type="ECO:0000256" key="1">
    <source>
        <dbReference type="ARBA" id="ARBA00023015"/>
    </source>
</evidence>
<dbReference type="GO" id="GO:0000976">
    <property type="term" value="F:transcription cis-regulatory region binding"/>
    <property type="evidence" value="ECO:0007669"/>
    <property type="project" value="TreeGrafter"/>
</dbReference>
<dbReference type="Proteomes" id="UP000295729">
    <property type="component" value="Unassembled WGS sequence"/>
</dbReference>
<reference evidence="6 7" key="1">
    <citation type="submission" date="2019-03" db="EMBL/GenBank/DDBJ databases">
        <title>Genomic Encyclopedia of Type Strains, Phase IV (KMG-IV): sequencing the most valuable type-strain genomes for metagenomic binning, comparative biology and taxonomic classification.</title>
        <authorList>
            <person name="Goeker M."/>
        </authorList>
    </citation>
    <scope>NUCLEOTIDE SEQUENCE [LARGE SCALE GENOMIC DNA]</scope>
    <source>
        <strain evidence="6 7">DSM 5604</strain>
    </source>
</reference>
<dbReference type="Gene3D" id="1.10.260.40">
    <property type="entry name" value="lambda repressor-like DNA-binding domains"/>
    <property type="match status" value="1"/>
</dbReference>
<dbReference type="CDD" id="cd01392">
    <property type="entry name" value="HTH_LacI"/>
    <property type="match status" value="1"/>
</dbReference>
<dbReference type="SMART" id="SM00354">
    <property type="entry name" value="HTH_LACI"/>
    <property type="match status" value="1"/>
</dbReference>
<sequence length="356" mass="39320">MKNEKKLTLKDVAEQLNVSTATISNAFNRPDQLSAKLKESILSRCKEMGYYGPNAAARSLRTGRTGIVGIVLSDELSYSLSDPVANQFITGMAEVLEKNNYNMLLLSASELSSDSQRRMQSSMVDGFIVYGYKSQQYRDAPWLDKSKNVVVVDSHIPGASSVNVTNEQGAFDIAVHALQHRPQSVAIMGLELLETDRVCRIFDDELLDADTSISIQRLHGYRRALEQNGMQISSEQIWNIPHNTHKLAYQAAREALMMANRPQLLLCMSDRIALAAVQAALHMGMRVPEELHVVGFDGIPESDTFHPSITTVHQQTVEKGRIAAEMFLGLRPSCNVELQTKLKVGLSCPAVNSSTA</sequence>
<dbReference type="PANTHER" id="PTHR30146:SF138">
    <property type="entry name" value="TRANSCRIPTIONAL REGULATORY PROTEIN"/>
    <property type="match status" value="1"/>
</dbReference>
<keyword evidence="3" id="KW-0804">Transcription</keyword>
<dbReference type="Gene3D" id="3.40.50.2300">
    <property type="match status" value="2"/>
</dbReference>
<name>A0A4R6X9L2_9GAMM</name>
<comment type="caution">
    <text evidence="6">The sequence shown here is derived from an EMBL/GenBank/DDBJ whole genome shotgun (WGS) entry which is preliminary data.</text>
</comment>
<proteinExistence type="predicted"/>
<dbReference type="EMBL" id="SNZA01000002">
    <property type="protein sequence ID" value="TDR14260.1"/>
    <property type="molecule type" value="Genomic_DNA"/>
</dbReference>
<dbReference type="InterPro" id="IPR001387">
    <property type="entry name" value="Cro/C1-type_HTH"/>
</dbReference>
<accession>A0A4R6X9L2</accession>
<keyword evidence="7" id="KW-1185">Reference proteome</keyword>
<keyword evidence="1" id="KW-0805">Transcription regulation</keyword>
<organism evidence="6 7">
    <name type="scientific">Marinomonas communis</name>
    <dbReference type="NCBI Taxonomy" id="28254"/>
    <lineage>
        <taxon>Bacteria</taxon>
        <taxon>Pseudomonadati</taxon>
        <taxon>Pseudomonadota</taxon>
        <taxon>Gammaproteobacteria</taxon>
        <taxon>Oceanospirillales</taxon>
        <taxon>Oceanospirillaceae</taxon>
        <taxon>Marinomonas</taxon>
    </lineage>
</organism>
<dbReference type="PANTHER" id="PTHR30146">
    <property type="entry name" value="LACI-RELATED TRANSCRIPTIONAL REPRESSOR"/>
    <property type="match status" value="1"/>
</dbReference>
<gene>
    <name evidence="6" type="ORF">C8D85_1793</name>
</gene>
<dbReference type="SUPFAM" id="SSF53822">
    <property type="entry name" value="Periplasmic binding protein-like I"/>
    <property type="match status" value="1"/>
</dbReference>
<feature type="domain" description="HTH lacI-type" evidence="4">
    <location>
        <begin position="7"/>
        <end position="62"/>
    </location>
</feature>
<dbReference type="PROSITE" id="PS50943">
    <property type="entry name" value="HTH_CROC1"/>
    <property type="match status" value="1"/>
</dbReference>
<dbReference type="OrthoDB" id="5171752at2"/>
<dbReference type="CDD" id="cd06279">
    <property type="entry name" value="PBP1_LacI-like"/>
    <property type="match status" value="1"/>
</dbReference>
<dbReference type="RefSeq" id="WP_133561765.1">
    <property type="nucleotide sequence ID" value="NZ_SNZA01000002.1"/>
</dbReference>
<dbReference type="SUPFAM" id="SSF47413">
    <property type="entry name" value="lambda repressor-like DNA-binding domains"/>
    <property type="match status" value="1"/>
</dbReference>
<protein>
    <submittedName>
        <fullName evidence="6">DNA-binding LacI/PurR family transcriptional regulator</fullName>
    </submittedName>
</protein>
<dbReference type="AlphaFoldDB" id="A0A4R6X9L2"/>
<dbReference type="InterPro" id="IPR046335">
    <property type="entry name" value="LacI/GalR-like_sensor"/>
</dbReference>
<evidence type="ECO:0000259" key="4">
    <source>
        <dbReference type="PROSITE" id="PS50932"/>
    </source>
</evidence>
<evidence type="ECO:0000313" key="6">
    <source>
        <dbReference type="EMBL" id="TDR14260.1"/>
    </source>
</evidence>